<feature type="region of interest" description="Disordered" evidence="1">
    <location>
        <begin position="180"/>
        <end position="204"/>
    </location>
</feature>
<accession>A0A4P9W4J5</accession>
<evidence type="ECO:0000313" key="3">
    <source>
        <dbReference type="Proteomes" id="UP000269721"/>
    </source>
</evidence>
<organism evidence="2 3">
    <name type="scientific">Blyttiomyces helicus</name>
    <dbReference type="NCBI Taxonomy" id="388810"/>
    <lineage>
        <taxon>Eukaryota</taxon>
        <taxon>Fungi</taxon>
        <taxon>Fungi incertae sedis</taxon>
        <taxon>Chytridiomycota</taxon>
        <taxon>Chytridiomycota incertae sedis</taxon>
        <taxon>Chytridiomycetes</taxon>
        <taxon>Chytridiomycetes incertae sedis</taxon>
        <taxon>Blyttiomyces</taxon>
    </lineage>
</organism>
<dbReference type="Proteomes" id="UP000269721">
    <property type="component" value="Unassembled WGS sequence"/>
</dbReference>
<dbReference type="EMBL" id="KZ998393">
    <property type="protein sequence ID" value="RKO86203.1"/>
    <property type="molecule type" value="Genomic_DNA"/>
</dbReference>
<protein>
    <submittedName>
        <fullName evidence="2">Uncharacterized protein</fullName>
    </submittedName>
</protein>
<proteinExistence type="predicted"/>
<feature type="compositionally biased region" description="Low complexity" evidence="1">
    <location>
        <begin position="180"/>
        <end position="198"/>
    </location>
</feature>
<dbReference type="AlphaFoldDB" id="A0A4P9W4J5"/>
<evidence type="ECO:0000313" key="2">
    <source>
        <dbReference type="EMBL" id="RKO86203.1"/>
    </source>
</evidence>
<keyword evidence="3" id="KW-1185">Reference proteome</keyword>
<gene>
    <name evidence="2" type="ORF">BDK51DRAFT_47155</name>
</gene>
<reference evidence="3" key="1">
    <citation type="journal article" date="2018" name="Nat. Microbiol.">
        <title>Leveraging single-cell genomics to expand the fungal tree of life.</title>
        <authorList>
            <person name="Ahrendt S.R."/>
            <person name="Quandt C.A."/>
            <person name="Ciobanu D."/>
            <person name="Clum A."/>
            <person name="Salamov A."/>
            <person name="Andreopoulos B."/>
            <person name="Cheng J.F."/>
            <person name="Woyke T."/>
            <person name="Pelin A."/>
            <person name="Henrissat B."/>
            <person name="Reynolds N.K."/>
            <person name="Benny G.L."/>
            <person name="Smith M.E."/>
            <person name="James T.Y."/>
            <person name="Grigoriev I.V."/>
        </authorList>
    </citation>
    <scope>NUCLEOTIDE SEQUENCE [LARGE SCALE GENOMIC DNA]</scope>
</reference>
<sequence>MSGDMIELARFLLLKAVAQDVNDDLLAAPPQMLQLGRSLREFTRDYFELCSALFGRPAVLGYDPRGEVLGAEERGPLLELLRLSILPNANMDQEIRELARFLLLKAVKRDLDGTVLTPPAQIDEVWHLVLQLPSEYQKNCSSLLGLRDTDGGGCIGHNPLQAFGDLGERAARLATRRLLTASPASRRPASPPTWSRARMSPASA</sequence>
<name>A0A4P9W4J5_9FUNG</name>
<evidence type="ECO:0000256" key="1">
    <source>
        <dbReference type="SAM" id="MobiDB-lite"/>
    </source>
</evidence>